<keyword evidence="10" id="KW-0812">Transmembrane</keyword>
<dbReference type="PANTHER" id="PTHR12147:SF58">
    <property type="entry name" value="VACUOLAR MEMBRANE PROTEASE"/>
    <property type="match status" value="1"/>
</dbReference>
<feature type="transmembrane region" description="Helical" evidence="10">
    <location>
        <begin position="447"/>
        <end position="467"/>
    </location>
</feature>
<feature type="compositionally biased region" description="Basic and acidic residues" evidence="9">
    <location>
        <begin position="686"/>
        <end position="699"/>
    </location>
</feature>
<feature type="transmembrane region" description="Helical" evidence="10">
    <location>
        <begin position="526"/>
        <end position="546"/>
    </location>
</feature>
<dbReference type="Proteomes" id="UP000681340">
    <property type="component" value="Unassembled WGS sequence"/>
</dbReference>
<dbReference type="GO" id="GO:0006508">
    <property type="term" value="P:proteolysis"/>
    <property type="evidence" value="ECO:0007669"/>
    <property type="project" value="InterPro"/>
</dbReference>
<evidence type="ECO:0000256" key="7">
    <source>
        <dbReference type="ARBA" id="ARBA00023180"/>
    </source>
</evidence>
<dbReference type="InterPro" id="IPR007484">
    <property type="entry name" value="Peptidase_M28"/>
</dbReference>
<feature type="transmembrane region" description="Helical" evidence="10">
    <location>
        <begin position="346"/>
        <end position="364"/>
    </location>
</feature>
<dbReference type="AlphaFoldDB" id="A0A919S651"/>
<sequence length="802" mass="82216">MGVPRIEAASRALARPTHRVGAALLAVVLLLFVAVAAQQSVQPPGARAVDAPAAEFSAGRAFQQVQAIGTQPHVAGSAPADAVRERLLTTLRGLGLSPEVQDTVSVQGGELSASAGGSGLARVRNVVTLLPGTASTGRIFLVAHYDSAQVSPGGNDDGAGTAAILEIARALAAGPRLRNDVVLVLTDAEEACLCGAKAFVDQHPLARDGGVVLNLEARGSTGPAIMFETATDNAGLTGVYAEAPRPVGTSFAVEVYRLLPNDTDFTPFLDAGFTGFNSAYIDGSAVYHAPTDTPATMDRDSLQHLGANTLALTRELGGRELPALRSDGDAVYFPVPGGLAVYPGSLTWPLAALALLAVLALAWLARRRGLATGARLAGGFGLALVPLVAAPVAAQLLWAMLKVIRPGYAAQLIDPYRPFWYRLAILALTATIVFAWYALLRRRMSPAALAVGGLGWLAVLGLALAAFAPGGSYLAALPALAGALAGIVAVLLRGWWSVLAVTVGAAVAVVVLLPTVVMFFPALGLALGAASAFFATLLALATLPIVDLLHPEAGGQRGMVALRARRLGGLPTLVAALTAVACVGRGPLRPGPPLPHPPDVRPGHGHRPGALAEPGEQAAGVDRSVRHGRAGAGHRDLAGVRPGGGVERTRPARATAGPDPDPVGQHDDRGPAHRGLPADPATSGTPDHRARQRRGDGQRGHGLRPSGAHGQEGRRTVGLRLRLPCAPAGGHRGEAHRPRGDPAAPARDGRQRRAVRPARLPAPAGGCRHRGVTQLGDARGGAHLHAVTASVRAGPCPGPTRT</sequence>
<feature type="domain" description="Peptidase M28" evidence="11">
    <location>
        <begin position="125"/>
        <end position="312"/>
    </location>
</feature>
<evidence type="ECO:0000256" key="1">
    <source>
        <dbReference type="ARBA" id="ARBA00003273"/>
    </source>
</evidence>
<feature type="transmembrane region" description="Helical" evidence="10">
    <location>
        <begin position="567"/>
        <end position="588"/>
    </location>
</feature>
<keyword evidence="5" id="KW-0926">Vacuole</keyword>
<evidence type="ECO:0000256" key="4">
    <source>
        <dbReference type="ARBA" id="ARBA00017435"/>
    </source>
</evidence>
<dbReference type="RefSeq" id="WP_307857850.1">
    <property type="nucleotide sequence ID" value="NZ_BAABEA010000003.1"/>
</dbReference>
<comment type="function">
    <text evidence="1">May be involved in vacuolar sorting and osmoregulation.</text>
</comment>
<keyword evidence="7" id="KW-0325">Glycoprotein</keyword>
<accession>A0A919S651</accession>
<dbReference type="SUPFAM" id="SSF53187">
    <property type="entry name" value="Zn-dependent exopeptidases"/>
    <property type="match status" value="1"/>
</dbReference>
<feature type="transmembrane region" description="Helical" evidence="10">
    <location>
        <begin position="473"/>
        <end position="492"/>
    </location>
</feature>
<dbReference type="Pfam" id="PF04389">
    <property type="entry name" value="Peptidase_M28"/>
    <property type="match status" value="1"/>
</dbReference>
<dbReference type="EMBL" id="BOQL01000014">
    <property type="protein sequence ID" value="GIM64887.1"/>
    <property type="molecule type" value="Genomic_DNA"/>
</dbReference>
<dbReference type="GO" id="GO:0005774">
    <property type="term" value="C:vacuolar membrane"/>
    <property type="evidence" value="ECO:0007669"/>
    <property type="project" value="UniProtKB-SubCell"/>
</dbReference>
<feature type="transmembrane region" description="Helical" evidence="10">
    <location>
        <begin position="499"/>
        <end position="520"/>
    </location>
</feature>
<feature type="region of interest" description="Disordered" evidence="9">
    <location>
        <begin position="587"/>
        <end position="769"/>
    </location>
</feature>
<evidence type="ECO:0000256" key="3">
    <source>
        <dbReference type="ARBA" id="ARBA00010918"/>
    </source>
</evidence>
<feature type="transmembrane region" description="Helical" evidence="10">
    <location>
        <begin position="419"/>
        <end position="440"/>
    </location>
</feature>
<feature type="transmembrane region" description="Helical" evidence="10">
    <location>
        <begin position="376"/>
        <end position="399"/>
    </location>
</feature>
<comment type="caution">
    <text evidence="12">The sequence shown here is derived from an EMBL/GenBank/DDBJ whole genome shotgun (WGS) entry which is preliminary data.</text>
</comment>
<keyword evidence="10" id="KW-0472">Membrane</keyword>
<evidence type="ECO:0000256" key="2">
    <source>
        <dbReference type="ARBA" id="ARBA00004128"/>
    </source>
</evidence>
<evidence type="ECO:0000313" key="13">
    <source>
        <dbReference type="Proteomes" id="UP000681340"/>
    </source>
</evidence>
<evidence type="ECO:0000256" key="5">
    <source>
        <dbReference type="ARBA" id="ARBA00022554"/>
    </source>
</evidence>
<dbReference type="GO" id="GO:0008235">
    <property type="term" value="F:metalloexopeptidase activity"/>
    <property type="evidence" value="ECO:0007669"/>
    <property type="project" value="InterPro"/>
</dbReference>
<feature type="compositionally biased region" description="Low complexity" evidence="9">
    <location>
        <begin position="757"/>
        <end position="766"/>
    </location>
</feature>
<dbReference type="PANTHER" id="PTHR12147">
    <property type="entry name" value="METALLOPEPTIDASE M28 FAMILY MEMBER"/>
    <property type="match status" value="1"/>
</dbReference>
<comment type="subcellular location">
    <subcellularLocation>
        <location evidence="2">Vacuole membrane</location>
        <topology evidence="2">Multi-pass membrane protein</topology>
    </subcellularLocation>
</comment>
<evidence type="ECO:0000259" key="11">
    <source>
        <dbReference type="Pfam" id="PF04389"/>
    </source>
</evidence>
<proteinExistence type="inferred from homology"/>
<keyword evidence="6 10" id="KW-1133">Transmembrane helix</keyword>
<name>A0A919S651_9ACTN</name>
<evidence type="ECO:0000256" key="9">
    <source>
        <dbReference type="SAM" id="MobiDB-lite"/>
    </source>
</evidence>
<comment type="similarity">
    <text evidence="3">Belongs to the peptidase M28 family.</text>
</comment>
<evidence type="ECO:0000313" key="12">
    <source>
        <dbReference type="EMBL" id="GIM64887.1"/>
    </source>
</evidence>
<feature type="compositionally biased region" description="Basic and acidic residues" evidence="9">
    <location>
        <begin position="731"/>
        <end position="740"/>
    </location>
</feature>
<dbReference type="Gene3D" id="3.40.630.10">
    <property type="entry name" value="Zn peptidases"/>
    <property type="match status" value="1"/>
</dbReference>
<evidence type="ECO:0000256" key="10">
    <source>
        <dbReference type="SAM" id="Phobius"/>
    </source>
</evidence>
<keyword evidence="13" id="KW-1185">Reference proteome</keyword>
<protein>
    <recommendedName>
        <fullName evidence="4">Vacuolar membrane protease</fullName>
    </recommendedName>
    <alternativeName>
        <fullName evidence="8">FXNA-related family protease 1</fullName>
    </alternativeName>
</protein>
<organism evidence="12 13">
    <name type="scientific">Actinoplanes auranticolor</name>
    <dbReference type="NCBI Taxonomy" id="47988"/>
    <lineage>
        <taxon>Bacteria</taxon>
        <taxon>Bacillati</taxon>
        <taxon>Actinomycetota</taxon>
        <taxon>Actinomycetes</taxon>
        <taxon>Micromonosporales</taxon>
        <taxon>Micromonosporaceae</taxon>
        <taxon>Actinoplanes</taxon>
    </lineage>
</organism>
<reference evidence="12" key="1">
    <citation type="submission" date="2021-03" db="EMBL/GenBank/DDBJ databases">
        <title>Whole genome shotgun sequence of Actinoplanes auranticolor NBRC 12245.</title>
        <authorList>
            <person name="Komaki H."/>
            <person name="Tamura T."/>
        </authorList>
    </citation>
    <scope>NUCLEOTIDE SEQUENCE</scope>
    <source>
        <strain evidence="12">NBRC 12245</strain>
    </source>
</reference>
<gene>
    <name evidence="12" type="ORF">Aau02nite_13350</name>
</gene>
<evidence type="ECO:0000256" key="8">
    <source>
        <dbReference type="ARBA" id="ARBA00031512"/>
    </source>
</evidence>
<evidence type="ECO:0000256" key="6">
    <source>
        <dbReference type="ARBA" id="ARBA00022989"/>
    </source>
</evidence>
<dbReference type="InterPro" id="IPR045175">
    <property type="entry name" value="M28_fam"/>
</dbReference>